<name>A0AB73BWR7_9FUSO</name>
<feature type="transmembrane region" description="Helical" evidence="1">
    <location>
        <begin position="90"/>
        <end position="110"/>
    </location>
</feature>
<feature type="transmembrane region" description="Helical" evidence="1">
    <location>
        <begin position="389"/>
        <end position="411"/>
    </location>
</feature>
<keyword evidence="1" id="KW-0472">Membrane</keyword>
<dbReference type="PANTHER" id="PTHR30282">
    <property type="entry name" value="P-AMINOBENZOYL GLUTAMATE TRANSPORTER"/>
    <property type="match status" value="1"/>
</dbReference>
<feature type="transmembrane region" description="Helical" evidence="1">
    <location>
        <begin position="450"/>
        <end position="467"/>
    </location>
</feature>
<feature type="transmembrane region" description="Helical" evidence="1">
    <location>
        <begin position="148"/>
        <end position="164"/>
    </location>
</feature>
<dbReference type="InterPro" id="IPR004697">
    <property type="entry name" value="AbgT"/>
</dbReference>
<feature type="transmembrane region" description="Helical" evidence="1">
    <location>
        <begin position="176"/>
        <end position="199"/>
    </location>
</feature>
<dbReference type="GO" id="GO:0015558">
    <property type="term" value="F:secondary active p-aminobenzoyl-glutamate transmembrane transporter activity"/>
    <property type="evidence" value="ECO:0007669"/>
    <property type="project" value="InterPro"/>
</dbReference>
<feature type="transmembrane region" description="Helical" evidence="1">
    <location>
        <begin position="29"/>
        <end position="49"/>
    </location>
</feature>
<feature type="transmembrane region" description="Helical" evidence="1">
    <location>
        <begin position="270"/>
        <end position="290"/>
    </location>
</feature>
<feature type="transmembrane region" description="Helical" evidence="1">
    <location>
        <begin position="310"/>
        <end position="330"/>
    </location>
</feature>
<comment type="caution">
    <text evidence="2">The sequence shown here is derived from an EMBL/GenBank/DDBJ whole genome shotgun (WGS) entry which is preliminary data.</text>
</comment>
<organism evidence="2 3">
    <name type="scientific">Fusobacterium necrophorum BL</name>
    <dbReference type="NCBI Taxonomy" id="1441732"/>
    <lineage>
        <taxon>Bacteria</taxon>
        <taxon>Fusobacteriati</taxon>
        <taxon>Fusobacteriota</taxon>
        <taxon>Fusobacteriia</taxon>
        <taxon>Fusobacteriales</taxon>
        <taxon>Fusobacteriaceae</taxon>
        <taxon>Fusobacterium</taxon>
    </lineage>
</organism>
<feature type="transmembrane region" description="Helical" evidence="1">
    <location>
        <begin position="122"/>
        <end position="142"/>
    </location>
</feature>
<gene>
    <name evidence="2" type="ORF">FUSO3_04920</name>
</gene>
<sequence>MSKQNSKNIFFNKFIEVIEIIGNKLPHPFWLFTFLCILTLIASTFFSYLGTSVEYLSAQAEGAEMMIVKVQNLLSYAEMREFLSNLVKTYITFPPLGLVVVMMMGVALIEQTGLLSSLIRKMILKAPSYIVTSILIFIGINSSIASDAGILFTPTIGAVIFKALGRNPWIGIITGYAAASGGLSASLFISSTDVVLAGITESAAKAMNILGATSPVINWYFMSAMTIVLTIVLTIVTEKILVKILDEPFSTNIEKNEKLKYELTKNENRGLFYAGISFIIFIFIILYLSIPINSFFRNDIGTFLPKSPLMSSILPIIFSIFFISGTAYGIGAKTITKLEDIPKLMQKQLNGMTSILVTMFPASMFVYLFGRSKLAVIIAVKGADRIKNLEIGAVPLIILLVLLCTLLNLFIGSASAKWLILAPIFVPMFSIVGFSPALTQAAYRIGDGGTNIISPIAGAVPIILGLLEQYKSENYNKKIGVGTMISLELPFSITLIVIQTGALILWLIFNIPLGPNANVLI</sequence>
<feature type="transmembrane region" description="Helical" evidence="1">
    <location>
        <begin position="487"/>
        <end position="509"/>
    </location>
</feature>
<accession>A0AB73BWR7</accession>
<proteinExistence type="predicted"/>
<keyword evidence="1" id="KW-1133">Transmembrane helix</keyword>
<dbReference type="RefSeq" id="WP_051611731.1">
    <property type="nucleotide sequence ID" value="NZ_JAAC01000068.1"/>
</dbReference>
<feature type="transmembrane region" description="Helical" evidence="1">
    <location>
        <begin position="351"/>
        <end position="369"/>
    </location>
</feature>
<dbReference type="PANTHER" id="PTHR30282:SF0">
    <property type="entry name" value="P-AMINOBENZOYL-GLUTAMATE TRANSPORT PROTEIN"/>
    <property type="match status" value="1"/>
</dbReference>
<reference evidence="2 3" key="1">
    <citation type="submission" date="2014-01" db="EMBL/GenBank/DDBJ databases">
        <title>Comparative genomics of Fusobacterium necrophorum wild isolates.</title>
        <authorList>
            <person name="Kittichotirat W."/>
            <person name="Bumgarner R.E."/>
            <person name="Lawrence P."/>
        </authorList>
    </citation>
    <scope>NUCLEOTIDE SEQUENCE [LARGE SCALE GENOMIC DNA]</scope>
    <source>
        <strain evidence="2 3">BL</strain>
    </source>
</reference>
<feature type="transmembrane region" description="Helical" evidence="1">
    <location>
        <begin position="418"/>
        <end position="438"/>
    </location>
</feature>
<evidence type="ECO:0000256" key="1">
    <source>
        <dbReference type="SAM" id="Phobius"/>
    </source>
</evidence>
<keyword evidence="1" id="KW-0812">Transmembrane</keyword>
<dbReference type="AlphaFoldDB" id="A0AB73BWR7"/>
<dbReference type="Pfam" id="PF03806">
    <property type="entry name" value="ABG_transport"/>
    <property type="match status" value="1"/>
</dbReference>
<dbReference type="Proteomes" id="UP000027473">
    <property type="component" value="Unassembled WGS sequence"/>
</dbReference>
<evidence type="ECO:0000313" key="3">
    <source>
        <dbReference type="Proteomes" id="UP000027473"/>
    </source>
</evidence>
<dbReference type="GO" id="GO:1902604">
    <property type="term" value="P:p-aminobenzoyl-glutamate transmembrane transport"/>
    <property type="evidence" value="ECO:0007669"/>
    <property type="project" value="InterPro"/>
</dbReference>
<feature type="transmembrane region" description="Helical" evidence="1">
    <location>
        <begin position="219"/>
        <end position="236"/>
    </location>
</feature>
<protein>
    <submittedName>
        <fullName evidence="2">Transporter</fullName>
    </submittedName>
</protein>
<evidence type="ECO:0000313" key="2">
    <source>
        <dbReference type="EMBL" id="KDE63604.1"/>
    </source>
</evidence>
<dbReference type="EMBL" id="JAAC01000068">
    <property type="protein sequence ID" value="KDE63604.1"/>
    <property type="molecule type" value="Genomic_DNA"/>
</dbReference>